<proteinExistence type="inferred from homology"/>
<evidence type="ECO:0000256" key="8">
    <source>
        <dbReference type="ARBA" id="ARBA00025475"/>
    </source>
</evidence>
<dbReference type="Pfam" id="PF00977">
    <property type="entry name" value="His_biosynth"/>
    <property type="match status" value="1"/>
</dbReference>
<sequence length="251" mass="27714">MRLHRIIPVLLYRNGSIVRSQQFERHFKIGDEMQQMQRYMDWDADEVVYLDISQPNTTTPNLLSQLPKISQNCFAPLSVGGNIHTLEDIEDYLHAGADRVILGSVAVDRPNFIDQAAHRFGSQAIIVSVDYRALSQTGYSVFTKNGSILSEKNIISWVDELHQRGVGEILLHSIDRDGMGGGYDLELISVLNQETSVPIIACGGASSYHHFIEAINHGASAVAASNIFGFKELAYANTKAALAGAELPIRF</sequence>
<reference evidence="12 13" key="1">
    <citation type="submission" date="2023-07" db="EMBL/GenBank/DDBJ databases">
        <title>Sorghum-associated microbial communities from plants grown in Nebraska, USA.</title>
        <authorList>
            <person name="Schachtman D."/>
        </authorList>
    </citation>
    <scope>NUCLEOTIDE SEQUENCE [LARGE SCALE GENOMIC DNA]</scope>
    <source>
        <strain evidence="12 13">BE308</strain>
    </source>
</reference>
<dbReference type="InterPro" id="IPR004651">
    <property type="entry name" value="HisF"/>
</dbReference>
<dbReference type="Gene3D" id="3.20.20.70">
    <property type="entry name" value="Aldolase class I"/>
    <property type="match status" value="1"/>
</dbReference>
<evidence type="ECO:0000256" key="10">
    <source>
        <dbReference type="ARBA" id="ARBA00047838"/>
    </source>
</evidence>
<comment type="similarity">
    <text evidence="2 11">Belongs to the HisA/HisF family.</text>
</comment>
<gene>
    <name evidence="12" type="ORF">J2X15_001309</name>
</gene>
<evidence type="ECO:0000256" key="1">
    <source>
        <dbReference type="ARBA" id="ARBA00005091"/>
    </source>
</evidence>
<dbReference type="InterPro" id="IPR013785">
    <property type="entry name" value="Aldolase_TIM"/>
</dbReference>
<evidence type="ECO:0000256" key="7">
    <source>
        <dbReference type="ARBA" id="ARBA00023239"/>
    </source>
</evidence>
<dbReference type="InterPro" id="IPR006062">
    <property type="entry name" value="His_biosynth"/>
</dbReference>
<keyword evidence="13" id="KW-1185">Reference proteome</keyword>
<evidence type="ECO:0000256" key="6">
    <source>
        <dbReference type="ARBA" id="ARBA00023102"/>
    </source>
</evidence>
<organism evidence="12 13">
    <name type="scientific">Rhodoferax saidenbachensis</name>
    <dbReference type="NCBI Taxonomy" id="1484693"/>
    <lineage>
        <taxon>Bacteria</taxon>
        <taxon>Pseudomonadati</taxon>
        <taxon>Pseudomonadota</taxon>
        <taxon>Betaproteobacteria</taxon>
        <taxon>Burkholderiales</taxon>
        <taxon>Comamonadaceae</taxon>
        <taxon>Rhodoferax</taxon>
    </lineage>
</organism>
<dbReference type="EMBL" id="JAVDXO010000002">
    <property type="protein sequence ID" value="MDR7306031.1"/>
    <property type="molecule type" value="Genomic_DNA"/>
</dbReference>
<accession>A0ABU1ZNA4</accession>
<dbReference type="SUPFAM" id="SSF51366">
    <property type="entry name" value="Ribulose-phoshate binding barrel"/>
    <property type="match status" value="1"/>
</dbReference>
<dbReference type="InterPro" id="IPR050064">
    <property type="entry name" value="IGPS_HisA/HisF"/>
</dbReference>
<comment type="subunit">
    <text evidence="3">Heterodimer of HisH and HisF.</text>
</comment>
<keyword evidence="7 12" id="KW-0456">Lyase</keyword>
<dbReference type="PANTHER" id="PTHR21235">
    <property type="entry name" value="IMIDAZOLE GLYCEROL PHOSPHATE SYNTHASE SUBUNIT HISF/H IGP SYNTHASE SUBUNIT HISF/H"/>
    <property type="match status" value="1"/>
</dbReference>
<evidence type="ECO:0000256" key="9">
    <source>
        <dbReference type="ARBA" id="ARBA00030264"/>
    </source>
</evidence>
<comment type="catalytic activity">
    <reaction evidence="10">
        <text>5-[(5-phospho-1-deoxy-D-ribulos-1-ylimino)methylamino]-1-(5-phospho-beta-D-ribosyl)imidazole-4-carboxamide + L-glutamine = D-erythro-1-(imidazol-4-yl)glycerol 3-phosphate + 5-amino-1-(5-phospho-beta-D-ribosyl)imidazole-4-carboxamide + L-glutamate + H(+)</text>
        <dbReference type="Rhea" id="RHEA:24793"/>
        <dbReference type="ChEBI" id="CHEBI:15378"/>
        <dbReference type="ChEBI" id="CHEBI:29985"/>
        <dbReference type="ChEBI" id="CHEBI:58278"/>
        <dbReference type="ChEBI" id="CHEBI:58359"/>
        <dbReference type="ChEBI" id="CHEBI:58475"/>
        <dbReference type="ChEBI" id="CHEBI:58525"/>
        <dbReference type="EC" id="4.3.2.10"/>
    </reaction>
</comment>
<keyword evidence="6 11" id="KW-0368">Histidine biosynthesis</keyword>
<evidence type="ECO:0000313" key="12">
    <source>
        <dbReference type="EMBL" id="MDR7306031.1"/>
    </source>
</evidence>
<comment type="function">
    <text evidence="8">IGPS catalyzes the conversion of PRFAR and glutamine to IGP, AICAR and glutamate. The HisF subunit catalyzes the cyclization activity that produces IGP and AICAR from PRFAR using the ammonia provided by the HisH subunit.</text>
</comment>
<name>A0ABU1ZNA4_9BURK</name>
<dbReference type="Proteomes" id="UP001268089">
    <property type="component" value="Unassembled WGS sequence"/>
</dbReference>
<evidence type="ECO:0000256" key="11">
    <source>
        <dbReference type="RuleBase" id="RU003657"/>
    </source>
</evidence>
<protein>
    <recommendedName>
        <fullName evidence="4">imidazole glycerol-phosphate synthase</fullName>
        <ecNumber evidence="4">4.3.2.10</ecNumber>
    </recommendedName>
    <alternativeName>
        <fullName evidence="9">IGP synthase cyclase subunit</fullName>
    </alternativeName>
</protein>
<evidence type="ECO:0000313" key="13">
    <source>
        <dbReference type="Proteomes" id="UP001268089"/>
    </source>
</evidence>
<evidence type="ECO:0000256" key="3">
    <source>
        <dbReference type="ARBA" id="ARBA00011152"/>
    </source>
</evidence>
<dbReference type="CDD" id="cd04731">
    <property type="entry name" value="HisF"/>
    <property type="match status" value="1"/>
</dbReference>
<evidence type="ECO:0000256" key="4">
    <source>
        <dbReference type="ARBA" id="ARBA00012809"/>
    </source>
</evidence>
<comment type="pathway">
    <text evidence="1">Amino-acid biosynthesis; L-histidine biosynthesis; L-histidine from 5-phospho-alpha-D-ribose 1-diphosphate: step 5/9.</text>
</comment>
<dbReference type="EC" id="4.3.2.10" evidence="4"/>
<dbReference type="InterPro" id="IPR011060">
    <property type="entry name" value="RibuloseP-bd_barrel"/>
</dbReference>
<comment type="caution">
    <text evidence="12">The sequence shown here is derived from an EMBL/GenBank/DDBJ whole genome shotgun (WGS) entry which is preliminary data.</text>
</comment>
<evidence type="ECO:0000256" key="5">
    <source>
        <dbReference type="ARBA" id="ARBA00022605"/>
    </source>
</evidence>
<keyword evidence="5 11" id="KW-0028">Amino-acid biosynthesis</keyword>
<dbReference type="PANTHER" id="PTHR21235:SF2">
    <property type="entry name" value="IMIDAZOLE GLYCEROL PHOSPHATE SYNTHASE HISHF"/>
    <property type="match status" value="1"/>
</dbReference>
<evidence type="ECO:0000256" key="2">
    <source>
        <dbReference type="ARBA" id="ARBA00009667"/>
    </source>
</evidence>
<dbReference type="GO" id="GO:0016829">
    <property type="term" value="F:lyase activity"/>
    <property type="evidence" value="ECO:0007669"/>
    <property type="project" value="UniProtKB-KW"/>
</dbReference>